<evidence type="ECO:0000256" key="2">
    <source>
        <dbReference type="ARBA" id="ARBA00003120"/>
    </source>
</evidence>
<protein>
    <recommendedName>
        <fullName evidence="5">Cysteine desulfurase</fullName>
        <ecNumber evidence="4">2.8.1.7</ecNumber>
    </recommendedName>
</protein>
<dbReference type="GO" id="GO:0031071">
    <property type="term" value="F:cysteine desulfurase activity"/>
    <property type="evidence" value="ECO:0007669"/>
    <property type="project" value="UniProtKB-EC"/>
</dbReference>
<dbReference type="PANTHER" id="PTHR11601:SF34">
    <property type="entry name" value="CYSTEINE DESULFURASE"/>
    <property type="match status" value="1"/>
</dbReference>
<dbReference type="GO" id="GO:0008483">
    <property type="term" value="F:transaminase activity"/>
    <property type="evidence" value="ECO:0007669"/>
    <property type="project" value="UniProtKB-KW"/>
</dbReference>
<reference evidence="15" key="1">
    <citation type="submission" date="2022-08" db="EMBL/GenBank/DDBJ databases">
        <authorList>
            <person name="Vandamme P."/>
            <person name="Hettiarachchi A."/>
            <person name="Peeters C."/>
            <person name="Cnockaert M."/>
            <person name="Carlier A."/>
        </authorList>
    </citation>
    <scope>NUCLEOTIDE SEQUENCE</scope>
    <source>
        <strain evidence="15">LMG 31809</strain>
    </source>
</reference>
<dbReference type="EC" id="2.8.1.7" evidence="4"/>
<evidence type="ECO:0000256" key="8">
    <source>
        <dbReference type="ARBA" id="ARBA00022723"/>
    </source>
</evidence>
<keyword evidence="10" id="KW-0408">Iron</keyword>
<evidence type="ECO:0000256" key="11">
    <source>
        <dbReference type="ARBA" id="ARBA00023014"/>
    </source>
</evidence>
<dbReference type="InterPro" id="IPR020578">
    <property type="entry name" value="Aminotrans_V_PyrdxlP_BS"/>
</dbReference>
<organism evidence="15 16">
    <name type="scientific">Govanella unica</name>
    <dbReference type="NCBI Taxonomy" id="2975056"/>
    <lineage>
        <taxon>Bacteria</taxon>
        <taxon>Pseudomonadati</taxon>
        <taxon>Pseudomonadota</taxon>
        <taxon>Alphaproteobacteria</taxon>
        <taxon>Emcibacterales</taxon>
        <taxon>Govanellaceae</taxon>
        <taxon>Govanella</taxon>
    </lineage>
</organism>
<dbReference type="GO" id="GO:0046872">
    <property type="term" value="F:metal ion binding"/>
    <property type="evidence" value="ECO:0007669"/>
    <property type="project" value="UniProtKB-KW"/>
</dbReference>
<evidence type="ECO:0000256" key="6">
    <source>
        <dbReference type="ARBA" id="ARBA00022679"/>
    </source>
</evidence>
<dbReference type="EMBL" id="JANWOI010000002">
    <property type="protein sequence ID" value="MDA5193558.1"/>
    <property type="molecule type" value="Genomic_DNA"/>
</dbReference>
<evidence type="ECO:0000256" key="4">
    <source>
        <dbReference type="ARBA" id="ARBA00012239"/>
    </source>
</evidence>
<gene>
    <name evidence="15" type="ORF">NYP16_06275</name>
</gene>
<keyword evidence="9" id="KW-0663">Pyridoxal phosphate</keyword>
<dbReference type="Gene3D" id="3.90.1150.10">
    <property type="entry name" value="Aspartate Aminotransferase, domain 1"/>
    <property type="match status" value="1"/>
</dbReference>
<dbReference type="InterPro" id="IPR015421">
    <property type="entry name" value="PyrdxlP-dep_Trfase_major"/>
</dbReference>
<keyword evidence="7" id="KW-0001">2Fe-2S</keyword>
<evidence type="ECO:0000313" key="15">
    <source>
        <dbReference type="EMBL" id="MDA5193558.1"/>
    </source>
</evidence>
<evidence type="ECO:0000256" key="3">
    <source>
        <dbReference type="ARBA" id="ARBA00006490"/>
    </source>
</evidence>
<dbReference type="GO" id="GO:0051537">
    <property type="term" value="F:2 iron, 2 sulfur cluster binding"/>
    <property type="evidence" value="ECO:0007669"/>
    <property type="project" value="UniProtKB-KW"/>
</dbReference>
<dbReference type="AlphaFoldDB" id="A0A9X3TXI0"/>
<dbReference type="Proteomes" id="UP001141619">
    <property type="component" value="Unassembled WGS sequence"/>
</dbReference>
<dbReference type="PROSITE" id="PS00595">
    <property type="entry name" value="AA_TRANSFER_CLASS_5"/>
    <property type="match status" value="1"/>
</dbReference>
<dbReference type="PIRSF" id="PIRSF005572">
    <property type="entry name" value="NifS"/>
    <property type="match status" value="1"/>
</dbReference>
<accession>A0A9X3TXI0</accession>
<comment type="similarity">
    <text evidence="3">Belongs to the class-V pyridoxal-phosphate-dependent aminotransferase family. NifS/IscS subfamily.</text>
</comment>
<evidence type="ECO:0000256" key="5">
    <source>
        <dbReference type="ARBA" id="ARBA00013558"/>
    </source>
</evidence>
<sequence length="382" mass="40550">MTSVYLDYQATTPLDPRVREVMVPYLGDKFGNPHSESHRYGWEAHAALDVARAQVAELIGAEAAEISFTSGATEANNMAIKGTGFAFGHQKRHVVTVATEHKCVLESCLWLKRIGFEVEILPVGPDGLLDLDRVARALRDDTALISVMAVNNEIGVVQPLAEIGALARARGVKFHVDAAQAAGKIPLDVDVIGCDLMSLSAHKMYGPKGVGAIYVRGTPKMVIEPLLHGGGQEAGLRSGTQAPALVAGFGAAAWIARDSMAEETPRIERLGREFLARVRAGLTGVLLNGSEDTRYFGNLNLSFEGVDGDRLIAGLRDLAVSSGAACASGTNESSYVLRAIGVPDALAKSSLRIGFGRMTTQDEMIYAAGRVIAVAQQLQDVA</sequence>
<comment type="caution">
    <text evidence="15">The sequence shown here is derived from an EMBL/GenBank/DDBJ whole genome shotgun (WGS) entry which is preliminary data.</text>
</comment>
<name>A0A9X3TXI0_9PROT</name>
<keyword evidence="6" id="KW-0808">Transferase</keyword>
<evidence type="ECO:0000256" key="9">
    <source>
        <dbReference type="ARBA" id="ARBA00022898"/>
    </source>
</evidence>
<evidence type="ECO:0000313" key="16">
    <source>
        <dbReference type="Proteomes" id="UP001141619"/>
    </source>
</evidence>
<dbReference type="InterPro" id="IPR015424">
    <property type="entry name" value="PyrdxlP-dep_Trfase"/>
</dbReference>
<evidence type="ECO:0000256" key="1">
    <source>
        <dbReference type="ARBA" id="ARBA00001933"/>
    </source>
</evidence>
<proteinExistence type="inferred from homology"/>
<feature type="domain" description="Aminotransferase class V" evidence="14">
    <location>
        <begin position="4"/>
        <end position="363"/>
    </location>
</feature>
<dbReference type="InterPro" id="IPR000192">
    <property type="entry name" value="Aminotrans_V_dom"/>
</dbReference>
<keyword evidence="8" id="KW-0479">Metal-binding</keyword>
<keyword evidence="11" id="KW-0411">Iron-sulfur</keyword>
<dbReference type="GO" id="GO:0016226">
    <property type="term" value="P:iron-sulfur cluster assembly"/>
    <property type="evidence" value="ECO:0007669"/>
    <property type="project" value="TreeGrafter"/>
</dbReference>
<dbReference type="Pfam" id="PF00266">
    <property type="entry name" value="Aminotran_5"/>
    <property type="match status" value="1"/>
</dbReference>
<comment type="function">
    <text evidence="2">Catalyzes the removal of elemental sulfur atoms from cysteine to produce alanine. Seems to participate in the biosynthesis of the nitrogenase metalloclusters by providing the inorganic sulfur required for the Fe-S core formation.</text>
</comment>
<reference evidence="15" key="2">
    <citation type="journal article" date="2023" name="Syst. Appl. Microbiol.">
        <title>Govania unica gen. nov., sp. nov., a rare biosphere bacterium that represents a novel family in the class Alphaproteobacteria.</title>
        <authorList>
            <person name="Vandamme P."/>
            <person name="Peeters C."/>
            <person name="Hettiarachchi A."/>
            <person name="Cnockaert M."/>
            <person name="Carlier A."/>
        </authorList>
    </citation>
    <scope>NUCLEOTIDE SEQUENCE</scope>
    <source>
        <strain evidence="15">LMG 31809</strain>
    </source>
</reference>
<evidence type="ECO:0000256" key="7">
    <source>
        <dbReference type="ARBA" id="ARBA00022714"/>
    </source>
</evidence>
<dbReference type="InterPro" id="IPR016454">
    <property type="entry name" value="Cysteine_dSase"/>
</dbReference>
<evidence type="ECO:0000256" key="12">
    <source>
        <dbReference type="ARBA" id="ARBA00050776"/>
    </source>
</evidence>
<evidence type="ECO:0000259" key="14">
    <source>
        <dbReference type="Pfam" id="PF00266"/>
    </source>
</evidence>
<dbReference type="RefSeq" id="WP_274943260.1">
    <property type="nucleotide sequence ID" value="NZ_JANWOI010000002.1"/>
</dbReference>
<dbReference type="GO" id="GO:0005829">
    <property type="term" value="C:cytosol"/>
    <property type="evidence" value="ECO:0007669"/>
    <property type="project" value="TreeGrafter"/>
</dbReference>
<comment type="catalytic activity">
    <reaction evidence="12">
        <text>(sulfur carrier)-H + L-cysteine = (sulfur carrier)-SH + L-alanine</text>
        <dbReference type="Rhea" id="RHEA:43892"/>
        <dbReference type="Rhea" id="RHEA-COMP:14737"/>
        <dbReference type="Rhea" id="RHEA-COMP:14739"/>
        <dbReference type="ChEBI" id="CHEBI:29917"/>
        <dbReference type="ChEBI" id="CHEBI:35235"/>
        <dbReference type="ChEBI" id="CHEBI:57972"/>
        <dbReference type="ChEBI" id="CHEBI:64428"/>
        <dbReference type="EC" id="2.8.1.7"/>
    </reaction>
</comment>
<evidence type="ECO:0000256" key="13">
    <source>
        <dbReference type="RuleBase" id="RU004504"/>
    </source>
</evidence>
<dbReference type="InterPro" id="IPR015422">
    <property type="entry name" value="PyrdxlP-dep_Trfase_small"/>
</dbReference>
<dbReference type="Gene3D" id="3.40.640.10">
    <property type="entry name" value="Type I PLP-dependent aspartate aminotransferase-like (Major domain)"/>
    <property type="match status" value="1"/>
</dbReference>
<evidence type="ECO:0000256" key="10">
    <source>
        <dbReference type="ARBA" id="ARBA00023004"/>
    </source>
</evidence>
<keyword evidence="15" id="KW-0032">Aminotransferase</keyword>
<dbReference type="FunFam" id="3.40.640.10:FF:000003">
    <property type="entry name" value="Cysteine desulfurase IscS"/>
    <property type="match status" value="1"/>
</dbReference>
<dbReference type="PANTHER" id="PTHR11601">
    <property type="entry name" value="CYSTEINE DESULFURYLASE FAMILY MEMBER"/>
    <property type="match status" value="1"/>
</dbReference>
<comment type="cofactor">
    <cofactor evidence="1 13">
        <name>pyridoxal 5'-phosphate</name>
        <dbReference type="ChEBI" id="CHEBI:597326"/>
    </cofactor>
</comment>
<dbReference type="SUPFAM" id="SSF53383">
    <property type="entry name" value="PLP-dependent transferases"/>
    <property type="match status" value="1"/>
</dbReference>
<keyword evidence="16" id="KW-1185">Reference proteome</keyword>